<sequence>LFSYGRINDDIAKGTCSDFSVFLFGHNFFTLLTRMLLQIREIKLVCKFNFIIMLDAVWHWVSCSTRWQRTDKSSFNHMKFCMGVIVFHTYTQCMVPILACKMYIPQCT</sequence>
<dbReference type="EMBL" id="GEMB01006749">
    <property type="protein sequence ID" value="JAR96602.1"/>
    <property type="molecule type" value="Transcribed_RNA"/>
</dbReference>
<evidence type="ECO:0000313" key="1">
    <source>
        <dbReference type="EMBL" id="JAR96602.1"/>
    </source>
</evidence>
<accession>A0A170VFA6</accession>
<proteinExistence type="predicted"/>
<reference evidence="1" key="2">
    <citation type="journal article" date="2017" name="J. Med. Entomol.">
        <title>Transcriptome Analysis of the Triatoma infestans (Hemiptera: Reduviidae) Integument.</title>
        <authorList>
            <person name="Calderon-Fernandez G.M."/>
            <person name="Moriconi D.E."/>
            <person name="Dulbecco A.B."/>
            <person name="Juarez M.P."/>
        </authorList>
    </citation>
    <scope>NUCLEOTIDE SEQUENCE</scope>
    <source>
        <strain evidence="1">Int1</strain>
        <tissue evidence="1">Integument</tissue>
    </source>
</reference>
<keyword evidence="1" id="KW-0067">ATP-binding</keyword>
<protein>
    <submittedName>
        <fullName evidence="1">Putative ATP-binding cassette subfamily G</fullName>
    </submittedName>
</protein>
<organism evidence="1">
    <name type="scientific">Triatoma infestans</name>
    <name type="common">Assassin bug</name>
    <dbReference type="NCBI Taxonomy" id="30076"/>
    <lineage>
        <taxon>Eukaryota</taxon>
        <taxon>Metazoa</taxon>
        <taxon>Ecdysozoa</taxon>
        <taxon>Arthropoda</taxon>
        <taxon>Hexapoda</taxon>
        <taxon>Insecta</taxon>
        <taxon>Pterygota</taxon>
        <taxon>Neoptera</taxon>
        <taxon>Paraneoptera</taxon>
        <taxon>Hemiptera</taxon>
        <taxon>Heteroptera</taxon>
        <taxon>Panheteroptera</taxon>
        <taxon>Cimicomorpha</taxon>
        <taxon>Reduviidae</taxon>
        <taxon>Triatominae</taxon>
        <taxon>Triatoma</taxon>
    </lineage>
</organism>
<name>A0A170VFA6_TRIIF</name>
<keyword evidence="1" id="KW-0547">Nucleotide-binding</keyword>
<dbReference type="GO" id="GO:0005524">
    <property type="term" value="F:ATP binding"/>
    <property type="evidence" value="ECO:0007669"/>
    <property type="project" value="UniProtKB-KW"/>
</dbReference>
<dbReference type="AlphaFoldDB" id="A0A170VFA6"/>
<reference evidence="1" key="1">
    <citation type="submission" date="2016-04" db="EMBL/GenBank/DDBJ databases">
        <authorList>
            <person name="Calderon-Fernandez G.M.Sr."/>
        </authorList>
    </citation>
    <scope>NUCLEOTIDE SEQUENCE</scope>
    <source>
        <strain evidence="1">Int1</strain>
        <tissue evidence="1">Integument</tissue>
    </source>
</reference>
<feature type="non-terminal residue" evidence="1">
    <location>
        <position position="1"/>
    </location>
</feature>